<protein>
    <submittedName>
        <fullName evidence="2">Uncharacterized protein</fullName>
    </submittedName>
</protein>
<dbReference type="EMBL" id="HBGT01008832">
    <property type="protein sequence ID" value="CAD9400485.1"/>
    <property type="molecule type" value="Transcribed_RNA"/>
</dbReference>
<evidence type="ECO:0000256" key="1">
    <source>
        <dbReference type="SAM" id="MobiDB-lite"/>
    </source>
</evidence>
<feature type="compositionally biased region" description="Gly residues" evidence="1">
    <location>
        <begin position="62"/>
        <end position="75"/>
    </location>
</feature>
<reference evidence="2" key="1">
    <citation type="submission" date="2021-01" db="EMBL/GenBank/DDBJ databases">
        <authorList>
            <person name="Corre E."/>
            <person name="Pelletier E."/>
            <person name="Niang G."/>
            <person name="Scheremetjew M."/>
            <person name="Finn R."/>
            <person name="Kale V."/>
            <person name="Holt S."/>
            <person name="Cochrane G."/>
            <person name="Meng A."/>
            <person name="Brown T."/>
            <person name="Cohen L."/>
        </authorList>
    </citation>
    <scope>NUCLEOTIDE SEQUENCE</scope>
    <source>
        <strain evidence="2">RCC1693</strain>
    </source>
</reference>
<gene>
    <name evidence="2" type="ORF">FPAR1323_LOCUS4807</name>
</gene>
<feature type="region of interest" description="Disordered" evidence="1">
    <location>
        <begin position="62"/>
        <end position="304"/>
    </location>
</feature>
<feature type="compositionally biased region" description="Low complexity" evidence="1">
    <location>
        <begin position="244"/>
        <end position="262"/>
    </location>
</feature>
<evidence type="ECO:0000313" key="2">
    <source>
        <dbReference type="EMBL" id="CAD9400485.1"/>
    </source>
</evidence>
<feature type="compositionally biased region" description="Acidic residues" evidence="1">
    <location>
        <begin position="295"/>
        <end position="304"/>
    </location>
</feature>
<accession>A0A7S2BLH3</accession>
<sequence length="304" mass="30308">MAEGGDFGSPAVKDIADSIPAALEHDDAGVGEKPASSNMKYMVVVGVVVMGVVGFMAKKALGGGSKRGGGSGGSGLPTSVSGGSSQPVEIEKKTDGGGGWDDWGDDDGADADADDDLETGSSPTKAKAIAKQGSSVPKPKGTESKSALGSLKKTSNGRKREPRNSTSPSDNGVDSGYLSGGSNSSNHGGAAGVPKPDPWDEPAKPAAAQQIDFFADMGMNAKPSFSGGKPARTSRLSMSSPTRSGSGASDSADFGGSSSISALNGQTDNERSRSSSGRLSMDAGDTAAAAAAPAWDEDEDLDDL</sequence>
<feature type="compositionally biased region" description="Low complexity" evidence="1">
    <location>
        <begin position="76"/>
        <end position="85"/>
    </location>
</feature>
<dbReference type="AlphaFoldDB" id="A0A7S2BLH3"/>
<feature type="compositionally biased region" description="Low complexity" evidence="1">
    <location>
        <begin position="282"/>
        <end position="294"/>
    </location>
</feature>
<feature type="compositionally biased region" description="Low complexity" evidence="1">
    <location>
        <begin position="175"/>
        <end position="188"/>
    </location>
</feature>
<name>A0A7S2BLH3_9STRA</name>
<organism evidence="2">
    <name type="scientific">Florenciella parvula</name>
    <dbReference type="NCBI Taxonomy" id="236787"/>
    <lineage>
        <taxon>Eukaryota</taxon>
        <taxon>Sar</taxon>
        <taxon>Stramenopiles</taxon>
        <taxon>Ochrophyta</taxon>
        <taxon>Dictyochophyceae</taxon>
        <taxon>Florenciellales</taxon>
        <taxon>Florenciella</taxon>
    </lineage>
</organism>
<feature type="compositionally biased region" description="Acidic residues" evidence="1">
    <location>
        <begin position="102"/>
        <end position="118"/>
    </location>
</feature>
<feature type="compositionally biased region" description="Polar residues" evidence="1">
    <location>
        <begin position="234"/>
        <end position="243"/>
    </location>
</feature>
<proteinExistence type="predicted"/>